<dbReference type="Proteomes" id="UP000826195">
    <property type="component" value="Unassembled WGS sequence"/>
</dbReference>
<dbReference type="EMBL" id="JAHXZJ010002609">
    <property type="protein sequence ID" value="KAH0539328.1"/>
    <property type="molecule type" value="Genomic_DNA"/>
</dbReference>
<name>A0AAV7I0M7_COTGL</name>
<keyword evidence="2" id="KW-1185">Reference proteome</keyword>
<evidence type="ECO:0000313" key="1">
    <source>
        <dbReference type="EMBL" id="KAH0539328.1"/>
    </source>
</evidence>
<accession>A0AAV7I0M7</accession>
<organism evidence="1 2">
    <name type="scientific">Cotesia glomerata</name>
    <name type="common">Lepidopteran parasitic wasp</name>
    <name type="synonym">Apanteles glomeratus</name>
    <dbReference type="NCBI Taxonomy" id="32391"/>
    <lineage>
        <taxon>Eukaryota</taxon>
        <taxon>Metazoa</taxon>
        <taxon>Ecdysozoa</taxon>
        <taxon>Arthropoda</taxon>
        <taxon>Hexapoda</taxon>
        <taxon>Insecta</taxon>
        <taxon>Pterygota</taxon>
        <taxon>Neoptera</taxon>
        <taxon>Endopterygota</taxon>
        <taxon>Hymenoptera</taxon>
        <taxon>Apocrita</taxon>
        <taxon>Ichneumonoidea</taxon>
        <taxon>Braconidae</taxon>
        <taxon>Microgastrinae</taxon>
        <taxon>Cotesia</taxon>
    </lineage>
</organism>
<proteinExistence type="predicted"/>
<evidence type="ECO:0000313" key="2">
    <source>
        <dbReference type="Proteomes" id="UP000826195"/>
    </source>
</evidence>
<reference evidence="1 2" key="1">
    <citation type="journal article" date="2021" name="J. Hered.">
        <title>A chromosome-level genome assembly of the parasitoid wasp, Cotesia glomerata (Hymenoptera: Braconidae).</title>
        <authorList>
            <person name="Pinto B.J."/>
            <person name="Weis J.J."/>
            <person name="Gamble T."/>
            <person name="Ode P.J."/>
            <person name="Paul R."/>
            <person name="Zaspel J.M."/>
        </authorList>
    </citation>
    <scope>NUCLEOTIDE SEQUENCE [LARGE SCALE GENOMIC DNA]</scope>
    <source>
        <strain evidence="1">CgM1</strain>
    </source>
</reference>
<protein>
    <submittedName>
        <fullName evidence="1">Uncharacterized protein</fullName>
    </submittedName>
</protein>
<dbReference type="AlphaFoldDB" id="A0AAV7I0M7"/>
<gene>
    <name evidence="1" type="ORF">KQX54_004080</name>
</gene>
<sequence length="161" mass="18935">MESPVHEDISYSVVYVAGYVLRKIPKQSKFKFNECEPTIKVNLEELHKNLYETINLLNEGGLMYPSNRLIILLNSIEKHILKVTESNRITKDTLFQISYSALDKYEPAHLVSCKEHSRKLTTSILNYYFILWMHFIARKFNSENKASKDESRKHRKLAKLQ</sequence>
<comment type="caution">
    <text evidence="1">The sequence shown here is derived from an EMBL/GenBank/DDBJ whole genome shotgun (WGS) entry which is preliminary data.</text>
</comment>